<accession>X1G3D8</accession>
<gene>
    <name evidence="1" type="ORF">S03H2_39914</name>
</gene>
<evidence type="ECO:0000313" key="1">
    <source>
        <dbReference type="EMBL" id="GAH52426.1"/>
    </source>
</evidence>
<name>X1G3D8_9ZZZZ</name>
<organism evidence="1">
    <name type="scientific">marine sediment metagenome</name>
    <dbReference type="NCBI Taxonomy" id="412755"/>
    <lineage>
        <taxon>unclassified sequences</taxon>
        <taxon>metagenomes</taxon>
        <taxon>ecological metagenomes</taxon>
    </lineage>
</organism>
<reference evidence="1" key="1">
    <citation type="journal article" date="2014" name="Front. Microbiol.">
        <title>High frequency of phylogenetically diverse reductive dehalogenase-homologous genes in deep subseafloor sedimentary metagenomes.</title>
        <authorList>
            <person name="Kawai M."/>
            <person name="Futagami T."/>
            <person name="Toyoda A."/>
            <person name="Takaki Y."/>
            <person name="Nishi S."/>
            <person name="Hori S."/>
            <person name="Arai W."/>
            <person name="Tsubouchi T."/>
            <person name="Morono Y."/>
            <person name="Uchiyama I."/>
            <person name="Ito T."/>
            <person name="Fujiyama A."/>
            <person name="Inagaki F."/>
            <person name="Takami H."/>
        </authorList>
    </citation>
    <scope>NUCLEOTIDE SEQUENCE</scope>
    <source>
        <strain evidence="1">Expedition CK06-06</strain>
    </source>
</reference>
<dbReference type="EMBL" id="BARU01024711">
    <property type="protein sequence ID" value="GAH52426.1"/>
    <property type="molecule type" value="Genomic_DNA"/>
</dbReference>
<dbReference type="AlphaFoldDB" id="X1G3D8"/>
<comment type="caution">
    <text evidence="1">The sequence shown here is derived from an EMBL/GenBank/DDBJ whole genome shotgun (WGS) entry which is preliminary data.</text>
</comment>
<sequence length="54" mass="6104">SLEVAGDTCVVCGEKAVATGIGFKPYCKEHMEFPRKVYKVALRGEMEKRNEKNR</sequence>
<feature type="non-terminal residue" evidence="1">
    <location>
        <position position="1"/>
    </location>
</feature>
<proteinExistence type="predicted"/>
<protein>
    <submittedName>
        <fullName evidence="1">Uncharacterized protein</fullName>
    </submittedName>
</protein>